<dbReference type="AlphaFoldDB" id="A0A7J6BEC0"/>
<evidence type="ECO:0000313" key="21">
    <source>
        <dbReference type="EMBL" id="KAF4092679.1"/>
    </source>
</evidence>
<evidence type="ECO:0000256" key="15">
    <source>
        <dbReference type="ARBA" id="ARBA00023319"/>
    </source>
</evidence>
<keyword evidence="7 19" id="KW-0732">Signal</keyword>
<feature type="region of interest" description="Disordered" evidence="17">
    <location>
        <begin position="673"/>
        <end position="713"/>
    </location>
</feature>
<evidence type="ECO:0000256" key="3">
    <source>
        <dbReference type="ARBA" id="ARBA00004285"/>
    </source>
</evidence>
<feature type="domain" description="Ig-like" evidence="20">
    <location>
        <begin position="496"/>
        <end position="582"/>
    </location>
</feature>
<feature type="domain" description="Ig-like" evidence="20">
    <location>
        <begin position="131"/>
        <end position="216"/>
    </location>
</feature>
<keyword evidence="22" id="KW-1185">Reference proteome</keyword>
<dbReference type="InterPro" id="IPR003598">
    <property type="entry name" value="Ig_sub2"/>
</dbReference>
<dbReference type="GO" id="GO:0045121">
    <property type="term" value="C:membrane raft"/>
    <property type="evidence" value="ECO:0007669"/>
    <property type="project" value="UniProtKB-SubCell"/>
</dbReference>
<feature type="domain" description="Ig-like" evidence="20">
    <location>
        <begin position="312"/>
        <end position="387"/>
    </location>
</feature>
<keyword evidence="14" id="KW-0325">Glycoprotein</keyword>
<dbReference type="Proteomes" id="UP000593565">
    <property type="component" value="Unassembled WGS sequence"/>
</dbReference>
<organism evidence="21 22">
    <name type="scientific">Ameiurus melas</name>
    <name type="common">Black bullhead</name>
    <name type="synonym">Silurus melas</name>
    <dbReference type="NCBI Taxonomy" id="219545"/>
    <lineage>
        <taxon>Eukaryota</taxon>
        <taxon>Metazoa</taxon>
        <taxon>Chordata</taxon>
        <taxon>Craniata</taxon>
        <taxon>Vertebrata</taxon>
        <taxon>Euteleostomi</taxon>
        <taxon>Actinopterygii</taxon>
        <taxon>Neopterygii</taxon>
        <taxon>Teleostei</taxon>
        <taxon>Ostariophysi</taxon>
        <taxon>Siluriformes</taxon>
        <taxon>Ictaluridae</taxon>
        <taxon>Ameiurus</taxon>
    </lineage>
</organism>
<dbReference type="Pfam" id="PF13895">
    <property type="entry name" value="Ig_2"/>
    <property type="match status" value="1"/>
</dbReference>
<evidence type="ECO:0000256" key="18">
    <source>
        <dbReference type="SAM" id="Phobius"/>
    </source>
</evidence>
<evidence type="ECO:0000256" key="9">
    <source>
        <dbReference type="ARBA" id="ARBA00022889"/>
    </source>
</evidence>
<evidence type="ECO:0000313" key="22">
    <source>
        <dbReference type="Proteomes" id="UP000593565"/>
    </source>
</evidence>
<dbReference type="GO" id="GO:0009897">
    <property type="term" value="C:external side of plasma membrane"/>
    <property type="evidence" value="ECO:0007669"/>
    <property type="project" value="TreeGrafter"/>
</dbReference>
<evidence type="ECO:0000256" key="12">
    <source>
        <dbReference type="ARBA" id="ARBA00023136"/>
    </source>
</evidence>
<gene>
    <name evidence="21" type="ORF">AMELA_G00023500</name>
</gene>
<dbReference type="GO" id="GO:0006955">
    <property type="term" value="P:immune response"/>
    <property type="evidence" value="ECO:0007669"/>
    <property type="project" value="TreeGrafter"/>
</dbReference>
<evidence type="ECO:0000256" key="17">
    <source>
        <dbReference type="SAM" id="MobiDB-lite"/>
    </source>
</evidence>
<dbReference type="SUPFAM" id="SSF48726">
    <property type="entry name" value="Immunoglobulin"/>
    <property type="match status" value="4"/>
</dbReference>
<feature type="domain" description="Ig-like" evidence="20">
    <location>
        <begin position="226"/>
        <end position="304"/>
    </location>
</feature>
<keyword evidence="9" id="KW-0130">Cell adhesion</keyword>
<dbReference type="InterPro" id="IPR003599">
    <property type="entry name" value="Ig_sub"/>
</dbReference>
<dbReference type="Pfam" id="PF13927">
    <property type="entry name" value="Ig_3"/>
    <property type="match status" value="1"/>
</dbReference>
<dbReference type="PANTHER" id="PTHR11481:SF5">
    <property type="entry name" value="PLATELET ENDOTHELIAL CELL ADHESION MOLECULE"/>
    <property type="match status" value="1"/>
</dbReference>
<dbReference type="GO" id="GO:0004888">
    <property type="term" value="F:transmembrane signaling receptor activity"/>
    <property type="evidence" value="ECO:0007669"/>
    <property type="project" value="TreeGrafter"/>
</dbReference>
<sequence length="746" mass="83373">MMERWPFWPTMVFICFLTLWHDGEAEAGSAFTIDWVKLTLLPGTTMERGSKLTLRCEVKVSHSSSQLMHTLKFLMDGTVIYSKNTSEAMVEYNLFPARASHSGLYECQVQIFKKEKSSKKQRLTVTGLQTPQLKVQPNIVTEGDEIMATCSAPEEIGGLYVYFYKNGQELQVVRSKDNSVTINVKVQESGNISLHCNYIPMLPPSAAQSNNSNTVSILLQELEITPSIRIHPNVVVEGDRVQILCNVSDYSQSGIEVFLTKDTVLHKDHQTFSHSFMVTANDSGEYVCKTERGNVQKISKAQLQVAELFSTPTLSMTPENVLEGQHFSLSCRNINISQTQITAIVKYSLYKDNNRLIDGHVFNTTASTASSGNYLCKAAANGITKVSTPLVINVKVPVSAPVFRTVGKIIIGQPFQLQCESEHGTLPITYTLLKFQKPVAHMTVTGPQRSALFNISSISHRNESHSFICLAEMQGSHYRKYSPSLNTPIIETVSRPELTLKTKGYVFTEGMDLILYCSVQRGTVPITFSWYRNGVGKPLNSTRISKTEGSHIIKSLTRDDEGQYYCQASNDANEPKKSRQIHIEVNLASWKKVLSGVSCIFLLVLIVIILVIFLKKAHTPRKRKRAVELSVKPARPKSEDPMRVSLTLDFEDNTAGNATPGIMGRNVWHDHVSSSESDEECKKEESEKSQNGDEPSIQNVDSGGELVMHDTETVKDDFLEMKQDEAPHVDIGLEYVQRNNCELKPE</sequence>
<dbReference type="GO" id="GO:0098742">
    <property type="term" value="P:cell-cell adhesion via plasma-membrane adhesion molecules"/>
    <property type="evidence" value="ECO:0007669"/>
    <property type="project" value="TreeGrafter"/>
</dbReference>
<dbReference type="SMART" id="SM00408">
    <property type="entry name" value="IGc2"/>
    <property type="match status" value="2"/>
</dbReference>
<feature type="compositionally biased region" description="Polar residues" evidence="17">
    <location>
        <begin position="692"/>
        <end position="701"/>
    </location>
</feature>
<reference evidence="21 22" key="1">
    <citation type="submission" date="2020-02" db="EMBL/GenBank/DDBJ databases">
        <title>A chromosome-scale genome assembly of the black bullhead catfish (Ameiurus melas).</title>
        <authorList>
            <person name="Wen M."/>
            <person name="Zham M."/>
            <person name="Cabau C."/>
            <person name="Klopp C."/>
            <person name="Donnadieu C."/>
            <person name="Roques C."/>
            <person name="Bouchez O."/>
            <person name="Lampietro C."/>
            <person name="Jouanno E."/>
            <person name="Herpin A."/>
            <person name="Louis A."/>
            <person name="Berthelot C."/>
            <person name="Parey E."/>
            <person name="Roest-Crollius H."/>
            <person name="Braasch I."/>
            <person name="Postlethwait J."/>
            <person name="Robinson-Rechavi M."/>
            <person name="Echchiki A."/>
            <person name="Begum T."/>
            <person name="Montfort J."/>
            <person name="Schartl M."/>
            <person name="Bobe J."/>
            <person name="Guiguen Y."/>
        </authorList>
    </citation>
    <scope>NUCLEOTIDE SEQUENCE [LARGE SCALE GENOMIC DNA]</scope>
    <source>
        <strain evidence="21">M_S1</strain>
        <tissue evidence="21">Blood</tissue>
    </source>
</reference>
<dbReference type="InterPro" id="IPR036179">
    <property type="entry name" value="Ig-like_dom_sf"/>
</dbReference>
<evidence type="ECO:0000256" key="6">
    <source>
        <dbReference type="ARBA" id="ARBA00022692"/>
    </source>
</evidence>
<keyword evidence="6 18" id="KW-0812">Transmembrane</keyword>
<protein>
    <recommendedName>
        <fullName evidence="16">Platelet endothelial cell adhesion molecule</fullName>
    </recommendedName>
</protein>
<keyword evidence="10" id="KW-0965">Cell junction</keyword>
<feature type="transmembrane region" description="Helical" evidence="18">
    <location>
        <begin position="593"/>
        <end position="614"/>
    </location>
</feature>
<dbReference type="InterPro" id="IPR050488">
    <property type="entry name" value="Ig_Fc_receptor"/>
</dbReference>
<keyword evidence="13" id="KW-1015">Disulfide bond</keyword>
<evidence type="ECO:0000256" key="19">
    <source>
        <dbReference type="SAM" id="SignalP"/>
    </source>
</evidence>
<evidence type="ECO:0000256" key="14">
    <source>
        <dbReference type="ARBA" id="ARBA00023180"/>
    </source>
</evidence>
<evidence type="ECO:0000256" key="1">
    <source>
        <dbReference type="ARBA" id="ARBA00004251"/>
    </source>
</evidence>
<name>A0A7J6BEC0_AMEME</name>
<evidence type="ECO:0000256" key="10">
    <source>
        <dbReference type="ARBA" id="ARBA00022949"/>
    </source>
</evidence>
<dbReference type="PANTHER" id="PTHR11481">
    <property type="entry name" value="IMMUNOGLOBULIN FC RECEPTOR"/>
    <property type="match status" value="1"/>
</dbReference>
<dbReference type="FunFam" id="2.60.40.10:FF:000357">
    <property type="entry name" value="Fc receptor like 1"/>
    <property type="match status" value="1"/>
</dbReference>
<dbReference type="EMBL" id="JAAGNN010000002">
    <property type="protein sequence ID" value="KAF4092679.1"/>
    <property type="molecule type" value="Genomic_DNA"/>
</dbReference>
<dbReference type="PROSITE" id="PS50835">
    <property type="entry name" value="IG_LIKE"/>
    <property type="match status" value="4"/>
</dbReference>
<keyword evidence="15" id="KW-0393">Immunoglobulin domain</keyword>
<dbReference type="GO" id="GO:0007166">
    <property type="term" value="P:cell surface receptor signaling pathway"/>
    <property type="evidence" value="ECO:0007669"/>
    <property type="project" value="TreeGrafter"/>
</dbReference>
<keyword evidence="8" id="KW-0677">Repeat</keyword>
<keyword evidence="5" id="KW-0597">Phosphoprotein</keyword>
<dbReference type="SMART" id="SM00409">
    <property type="entry name" value="IG"/>
    <property type="match status" value="4"/>
</dbReference>
<evidence type="ECO:0000256" key="5">
    <source>
        <dbReference type="ARBA" id="ARBA00022553"/>
    </source>
</evidence>
<evidence type="ECO:0000256" key="4">
    <source>
        <dbReference type="ARBA" id="ARBA00022475"/>
    </source>
</evidence>
<keyword evidence="11 18" id="KW-1133">Transmembrane helix</keyword>
<accession>A0A7J6BEC0</accession>
<evidence type="ECO:0000256" key="11">
    <source>
        <dbReference type="ARBA" id="ARBA00022989"/>
    </source>
</evidence>
<dbReference type="GO" id="GO:0070161">
    <property type="term" value="C:anchoring junction"/>
    <property type="evidence" value="ECO:0007669"/>
    <property type="project" value="UniProtKB-SubCell"/>
</dbReference>
<evidence type="ECO:0000256" key="2">
    <source>
        <dbReference type="ARBA" id="ARBA00004282"/>
    </source>
</evidence>
<keyword evidence="4" id="KW-1003">Cell membrane</keyword>
<evidence type="ECO:0000256" key="7">
    <source>
        <dbReference type="ARBA" id="ARBA00022729"/>
    </source>
</evidence>
<feature type="chain" id="PRO_5029636409" description="Platelet endothelial cell adhesion molecule" evidence="19">
    <location>
        <begin position="26"/>
        <end position="746"/>
    </location>
</feature>
<dbReference type="Gene3D" id="2.60.40.10">
    <property type="entry name" value="Immunoglobulins"/>
    <property type="match status" value="5"/>
</dbReference>
<dbReference type="InterPro" id="IPR007110">
    <property type="entry name" value="Ig-like_dom"/>
</dbReference>
<evidence type="ECO:0000256" key="16">
    <source>
        <dbReference type="ARBA" id="ARBA00049765"/>
    </source>
</evidence>
<evidence type="ECO:0000256" key="8">
    <source>
        <dbReference type="ARBA" id="ARBA00022737"/>
    </source>
</evidence>
<evidence type="ECO:0000256" key="13">
    <source>
        <dbReference type="ARBA" id="ARBA00023157"/>
    </source>
</evidence>
<proteinExistence type="predicted"/>
<feature type="compositionally biased region" description="Basic and acidic residues" evidence="17">
    <location>
        <begin position="680"/>
        <end position="691"/>
    </location>
</feature>
<evidence type="ECO:0000259" key="20">
    <source>
        <dbReference type="PROSITE" id="PS50835"/>
    </source>
</evidence>
<dbReference type="InterPro" id="IPR013783">
    <property type="entry name" value="Ig-like_fold"/>
</dbReference>
<comment type="subcellular location">
    <subcellularLocation>
        <location evidence="2">Cell junction</location>
    </subcellularLocation>
    <subcellularLocation>
        <location evidence="1">Cell membrane</location>
        <topology evidence="1">Single-pass type I membrane protein</topology>
    </subcellularLocation>
    <subcellularLocation>
        <location evidence="3">Membrane raft</location>
    </subcellularLocation>
</comment>
<feature type="signal peptide" evidence="19">
    <location>
        <begin position="1"/>
        <end position="25"/>
    </location>
</feature>
<comment type="caution">
    <text evidence="21">The sequence shown here is derived from an EMBL/GenBank/DDBJ whole genome shotgun (WGS) entry which is preliminary data.</text>
</comment>
<keyword evidence="12 18" id="KW-0472">Membrane</keyword>